<sequence length="232" mass="24553">MNKSTYFKTFTAAAALTLGALLLNSCSKDPAPTPEISYLNITNASPTLNSYNIYVGSSKINTDALGFASNLKYGQYIPGASAIKLTTASSTESVFTKNVNLEANAVQSLFVIGKGTTIDYLVIKDQLGSLTSDKAFVRFINLSPDAAALNLTIKDGNAIVTDKAYKASSEFVEVEAKAYVLQIKDKASGADKGLTFNLDAKAGKSYTVMAVGMLSPASDTEQAFKGHVITNQ</sequence>
<name>A0ACC6KRI4_9SPHI</name>
<keyword evidence="2" id="KW-1185">Reference proteome</keyword>
<proteinExistence type="predicted"/>
<organism evidence="1 2">
    <name type="scientific">Pedobacter africanus</name>
    <dbReference type="NCBI Taxonomy" id="151894"/>
    <lineage>
        <taxon>Bacteria</taxon>
        <taxon>Pseudomonadati</taxon>
        <taxon>Bacteroidota</taxon>
        <taxon>Sphingobacteriia</taxon>
        <taxon>Sphingobacteriales</taxon>
        <taxon>Sphingobacteriaceae</taxon>
        <taxon>Pedobacter</taxon>
    </lineage>
</organism>
<dbReference type="EMBL" id="JAVDTF010000001">
    <property type="protein sequence ID" value="MDR6781811.1"/>
    <property type="molecule type" value="Genomic_DNA"/>
</dbReference>
<accession>A0ACC6KRI4</accession>
<protein>
    <submittedName>
        <fullName evidence="1">Uncharacterized protein</fullName>
    </submittedName>
</protein>
<gene>
    <name evidence="1" type="ORF">J2X78_000363</name>
</gene>
<comment type="caution">
    <text evidence="1">The sequence shown here is derived from an EMBL/GenBank/DDBJ whole genome shotgun (WGS) entry which is preliminary data.</text>
</comment>
<reference evidence="1" key="1">
    <citation type="submission" date="2023-07" db="EMBL/GenBank/DDBJ databases">
        <title>Sorghum-associated microbial communities from plants grown in Nebraska, USA.</title>
        <authorList>
            <person name="Schachtman D."/>
        </authorList>
    </citation>
    <scope>NUCLEOTIDE SEQUENCE</scope>
    <source>
        <strain evidence="1">2697</strain>
    </source>
</reference>
<dbReference type="Proteomes" id="UP001246858">
    <property type="component" value="Unassembled WGS sequence"/>
</dbReference>
<evidence type="ECO:0000313" key="2">
    <source>
        <dbReference type="Proteomes" id="UP001246858"/>
    </source>
</evidence>
<evidence type="ECO:0000313" key="1">
    <source>
        <dbReference type="EMBL" id="MDR6781811.1"/>
    </source>
</evidence>